<evidence type="ECO:0008006" key="4">
    <source>
        <dbReference type="Google" id="ProtNLM"/>
    </source>
</evidence>
<dbReference type="Gene3D" id="6.10.340.10">
    <property type="match status" value="1"/>
</dbReference>
<name>A0A1T5DVX8_9HYPH</name>
<proteinExistence type="predicted"/>
<sequence length="358" mass="38867">MNSRLSLRTIAFVGGSILMLVPALVAGSAYTGALQKRAEQMLVDRLKGRGELSANLLAKSLHQLWGEVDALAKSLDASALPQARTAIDLIARLDNRYSWIGVADVDGIVLAAANGLLERESVAQRPWFRRGLGGPTAIDVHEAQLLAKLLPARTEPYRFIDLSAPIQKAGQSPSGVVGAHLNWSWIIDSLRGFQAPGIDVLLLSRDRTVLFGPPELVDKPLMIGSAQAANRTASSVLDERWPDGKDYVTVVVPTIGHADLPSFGWSLLIRQNIDDALAPTRELVRNFWITLGAGALVALVLLFLASNWIATPLKRLLASAEGMLGDGQQKPPHPETRYAEAQRLSTALVRLQTRLLRR</sequence>
<protein>
    <recommendedName>
        <fullName evidence="4">HAMP domain-containing protein</fullName>
    </recommendedName>
</protein>
<dbReference type="RefSeq" id="WP_079591455.1">
    <property type="nucleotide sequence ID" value="NZ_FUYX01000005.1"/>
</dbReference>
<dbReference type="AlphaFoldDB" id="A0A1T5DVX8"/>
<dbReference type="EMBL" id="FUYX01000005">
    <property type="protein sequence ID" value="SKB75801.1"/>
    <property type="molecule type" value="Genomic_DNA"/>
</dbReference>
<keyword evidence="1" id="KW-0472">Membrane</keyword>
<reference evidence="2 3" key="1">
    <citation type="submission" date="2017-02" db="EMBL/GenBank/DDBJ databases">
        <authorList>
            <person name="Peterson S.W."/>
        </authorList>
    </citation>
    <scope>NUCLEOTIDE SEQUENCE [LARGE SCALE GENOMIC DNA]</scope>
    <source>
        <strain evidence="2 3">DSM 9653</strain>
    </source>
</reference>
<evidence type="ECO:0000313" key="2">
    <source>
        <dbReference type="EMBL" id="SKB75801.1"/>
    </source>
</evidence>
<evidence type="ECO:0000256" key="1">
    <source>
        <dbReference type="SAM" id="Phobius"/>
    </source>
</evidence>
<dbReference type="OrthoDB" id="9812260at2"/>
<keyword evidence="1" id="KW-0812">Transmembrane</keyword>
<evidence type="ECO:0000313" key="3">
    <source>
        <dbReference type="Proteomes" id="UP000190130"/>
    </source>
</evidence>
<dbReference type="Gene3D" id="3.30.450.20">
    <property type="entry name" value="PAS domain"/>
    <property type="match status" value="1"/>
</dbReference>
<gene>
    <name evidence="2" type="ORF">SAMN05660750_02134</name>
</gene>
<feature type="transmembrane region" description="Helical" evidence="1">
    <location>
        <begin position="287"/>
        <end position="310"/>
    </location>
</feature>
<dbReference type="Proteomes" id="UP000190130">
    <property type="component" value="Unassembled WGS sequence"/>
</dbReference>
<accession>A0A1T5DVX8</accession>
<keyword evidence="1" id="KW-1133">Transmembrane helix</keyword>
<organism evidence="2 3">
    <name type="scientific">Bosea thiooxidans</name>
    <dbReference type="NCBI Taxonomy" id="53254"/>
    <lineage>
        <taxon>Bacteria</taxon>
        <taxon>Pseudomonadati</taxon>
        <taxon>Pseudomonadota</taxon>
        <taxon>Alphaproteobacteria</taxon>
        <taxon>Hyphomicrobiales</taxon>
        <taxon>Boseaceae</taxon>
        <taxon>Bosea</taxon>
    </lineage>
</organism>